<dbReference type="STRING" id="861557.E3RIF3"/>
<evidence type="ECO:0000256" key="2">
    <source>
        <dbReference type="ARBA" id="ARBA00007922"/>
    </source>
</evidence>
<dbReference type="GO" id="GO:0120230">
    <property type="term" value="F:recombinase activator activity"/>
    <property type="evidence" value="ECO:0007669"/>
    <property type="project" value="EnsemblFungi"/>
</dbReference>
<keyword evidence="5" id="KW-0469">Meiosis</keyword>
<comment type="similarity">
    <text evidence="2">Belongs to the HOP2 family.</text>
</comment>
<dbReference type="KEGG" id="pte:PTT_07803"/>
<dbReference type="InterPro" id="IPR010776">
    <property type="entry name" value="Hop2_WH_dom"/>
</dbReference>
<comment type="subcellular location">
    <subcellularLocation>
        <location evidence="1">Nucleus</location>
    </subcellularLocation>
</comment>
<evidence type="ECO:0000256" key="3">
    <source>
        <dbReference type="ARBA" id="ARBA00023172"/>
    </source>
</evidence>
<dbReference type="GO" id="GO:0007129">
    <property type="term" value="P:homologous chromosome pairing at meiosis"/>
    <property type="evidence" value="ECO:0007669"/>
    <property type="project" value="EnsemblFungi"/>
</dbReference>
<organism evidence="8">
    <name type="scientific">Pyrenophora teres f. teres (strain 0-1)</name>
    <name type="common">Barley net blotch fungus</name>
    <name type="synonym">Drechslera teres f. teres</name>
    <dbReference type="NCBI Taxonomy" id="861557"/>
    <lineage>
        <taxon>Eukaryota</taxon>
        <taxon>Fungi</taxon>
        <taxon>Dikarya</taxon>
        <taxon>Ascomycota</taxon>
        <taxon>Pezizomycotina</taxon>
        <taxon>Dothideomycetes</taxon>
        <taxon>Pleosporomycetidae</taxon>
        <taxon>Pleosporales</taxon>
        <taxon>Pleosporineae</taxon>
        <taxon>Pleosporaceae</taxon>
        <taxon>Pyrenophora</taxon>
    </lineage>
</organism>
<dbReference type="GO" id="GO:0120231">
    <property type="term" value="C:DNA recombinase auxiliary factor complex"/>
    <property type="evidence" value="ECO:0007669"/>
    <property type="project" value="EnsemblFungi"/>
</dbReference>
<reference evidence="7 8" key="1">
    <citation type="journal article" date="2010" name="Genome Biol.">
        <title>A first genome assembly of the barley fungal pathogen Pyrenophora teres f. teres.</title>
        <authorList>
            <person name="Ellwood S.R."/>
            <person name="Liu Z."/>
            <person name="Syme R.A."/>
            <person name="Lai Z."/>
            <person name="Hane J.K."/>
            <person name="Keiper F."/>
            <person name="Moffat C.S."/>
            <person name="Oliver R.P."/>
            <person name="Friesen T.L."/>
        </authorList>
    </citation>
    <scope>NUCLEOTIDE SEQUENCE [LARGE SCALE GENOMIC DNA]</scope>
    <source>
        <strain evidence="7 8">0-1</strain>
    </source>
</reference>
<dbReference type="GO" id="GO:0000794">
    <property type="term" value="C:condensed nuclear chromosome"/>
    <property type="evidence" value="ECO:0007669"/>
    <property type="project" value="TreeGrafter"/>
</dbReference>
<protein>
    <recommendedName>
        <fullName evidence="6">Homologous-pairing protein 2 winged helix domain-containing protein</fullName>
    </recommendedName>
</protein>
<dbReference type="PANTHER" id="PTHR15938:SF0">
    <property type="entry name" value="HOMOLOGOUS-PAIRING PROTEIN 2 HOMOLOG"/>
    <property type="match status" value="1"/>
</dbReference>
<dbReference type="Gene3D" id="1.10.10.10">
    <property type="entry name" value="Winged helix-like DNA-binding domain superfamily/Winged helix DNA-binding domain"/>
    <property type="match status" value="1"/>
</dbReference>
<dbReference type="OrthoDB" id="272266at2759"/>
<dbReference type="AlphaFoldDB" id="E3RIF3"/>
<dbReference type="InterPro" id="IPR036388">
    <property type="entry name" value="WH-like_DNA-bd_sf"/>
</dbReference>
<dbReference type="GO" id="GO:0000709">
    <property type="term" value="P:meiotic joint molecule formation"/>
    <property type="evidence" value="ECO:0007669"/>
    <property type="project" value="EnsemblFungi"/>
</dbReference>
<name>E3RIF3_PYRTT</name>
<evidence type="ECO:0000313" key="8">
    <source>
        <dbReference type="Proteomes" id="UP000001067"/>
    </source>
</evidence>
<dbReference type="EMBL" id="GL533296">
    <property type="protein sequence ID" value="EFQ94490.1"/>
    <property type="molecule type" value="Genomic_DNA"/>
</dbReference>
<evidence type="ECO:0000259" key="6">
    <source>
        <dbReference type="Pfam" id="PF07106"/>
    </source>
</evidence>
<accession>E3RIF3</accession>
<evidence type="ECO:0000313" key="7">
    <source>
        <dbReference type="EMBL" id="EFQ94490.1"/>
    </source>
</evidence>
<keyword evidence="3" id="KW-0233">DNA recombination</keyword>
<evidence type="ECO:0000256" key="1">
    <source>
        <dbReference type="ARBA" id="ARBA00004123"/>
    </source>
</evidence>
<dbReference type="GO" id="GO:0000785">
    <property type="term" value="C:chromatin"/>
    <property type="evidence" value="ECO:0007669"/>
    <property type="project" value="EnsemblFungi"/>
</dbReference>
<proteinExistence type="inferred from homology"/>
<dbReference type="HOGENOM" id="CLU_063266_3_1_1"/>
<dbReference type="GO" id="GO:0003690">
    <property type="term" value="F:double-stranded DNA binding"/>
    <property type="evidence" value="ECO:0007669"/>
    <property type="project" value="TreeGrafter"/>
</dbReference>
<evidence type="ECO:0000256" key="4">
    <source>
        <dbReference type="ARBA" id="ARBA00023242"/>
    </source>
</evidence>
<dbReference type="Pfam" id="PF07106">
    <property type="entry name" value="WHD_TBPIP"/>
    <property type="match status" value="1"/>
</dbReference>
<keyword evidence="4" id="KW-0539">Nucleus</keyword>
<dbReference type="GO" id="GO:0010774">
    <property type="term" value="P:meiotic strand invasion involved in reciprocal meiotic recombination"/>
    <property type="evidence" value="ECO:0007669"/>
    <property type="project" value="EnsemblFungi"/>
</dbReference>
<evidence type="ECO:0000256" key="5">
    <source>
        <dbReference type="ARBA" id="ARBA00023254"/>
    </source>
</evidence>
<dbReference type="eggNOG" id="KOG4603">
    <property type="taxonomic scope" value="Eukaryota"/>
</dbReference>
<feature type="domain" description="Homologous-pairing protein 2 winged helix" evidence="6">
    <location>
        <begin position="15"/>
        <end position="74"/>
    </location>
</feature>
<keyword evidence="8" id="KW-1185">Reference proteome</keyword>
<dbReference type="PANTHER" id="PTHR15938">
    <property type="entry name" value="TBP-1 INTERACTING PROTEIN"/>
    <property type="match status" value="1"/>
</dbReference>
<gene>
    <name evidence="7" type="ORF">PTT_07803</name>
</gene>
<sequence>MAPRKKTEEKATANEAADMVLHYLHKQNRPYSAIDVSANLHNKVTKAAAAKILKDLHEQKLIEGRAAGKQIVYHALQNAAEACTTSELAALDATILDLRTRTTTLLSTAKALRSTLATLTSTLTTADLVTHVHALETEKTQLAARLDALRKGKAKKITQEERERVDKEWARCGKVARARERIVKDMWAMIEEGVPDQGVREEMRDMFDLDG</sequence>
<dbReference type="Proteomes" id="UP000001067">
    <property type="component" value="Unassembled WGS sequence"/>
</dbReference>